<dbReference type="AlphaFoldDB" id="A0A8I1IUD1"/>
<reference evidence="1" key="1">
    <citation type="submission" date="2020-12" db="EMBL/GenBank/DDBJ databases">
        <title>Paenibacillus polymyxa LMG 27872: a double-edged sword.</title>
        <authorList>
            <person name="Langendries S."/>
            <person name="Garcia Mendez S."/>
            <person name="Beirinckx S."/>
            <person name="Viaene T."/>
            <person name="Baeyen S."/>
            <person name="Goeminne G."/>
            <person name="Willems A."/>
            <person name="Debode J."/>
            <person name="Goormachtig S."/>
        </authorList>
    </citation>
    <scope>NUCLEOTIDE SEQUENCE</scope>
    <source>
        <strain evidence="1">LMG 27872</strain>
    </source>
</reference>
<dbReference type="EMBL" id="JAEHFQ010000014">
    <property type="protein sequence ID" value="MBM0635671.1"/>
    <property type="molecule type" value="Genomic_DNA"/>
</dbReference>
<comment type="caution">
    <text evidence="1">The sequence shown here is derived from an EMBL/GenBank/DDBJ whole genome shotgun (WGS) entry which is preliminary data.</text>
</comment>
<evidence type="ECO:0000313" key="1">
    <source>
        <dbReference type="EMBL" id="MBM0635671.1"/>
    </source>
</evidence>
<evidence type="ECO:0000313" key="2">
    <source>
        <dbReference type="Proteomes" id="UP000650605"/>
    </source>
</evidence>
<accession>A0A8I1IUD1</accession>
<name>A0A8I1IUD1_PAEPO</name>
<gene>
    <name evidence="1" type="ORF">JDW19_21415</name>
</gene>
<dbReference type="Proteomes" id="UP000650605">
    <property type="component" value="Unassembled WGS sequence"/>
</dbReference>
<dbReference type="RefSeq" id="WP_203055978.1">
    <property type="nucleotide sequence ID" value="NZ_JAWPHF010000014.1"/>
</dbReference>
<sequence>MVKSNLQATSLVRNALHFYRMFECKHKEHCPVDNIGLDNALYFIATALGTASSVH</sequence>
<organism evidence="1 2">
    <name type="scientific">Paenibacillus polymyxa</name>
    <name type="common">Bacillus polymyxa</name>
    <dbReference type="NCBI Taxonomy" id="1406"/>
    <lineage>
        <taxon>Bacteria</taxon>
        <taxon>Bacillati</taxon>
        <taxon>Bacillota</taxon>
        <taxon>Bacilli</taxon>
        <taxon>Bacillales</taxon>
        <taxon>Paenibacillaceae</taxon>
        <taxon>Paenibacillus</taxon>
    </lineage>
</organism>
<protein>
    <submittedName>
        <fullName evidence="1">Uncharacterized protein</fullName>
    </submittedName>
</protein>
<proteinExistence type="predicted"/>